<dbReference type="GO" id="GO:0007059">
    <property type="term" value="P:chromosome segregation"/>
    <property type="evidence" value="ECO:0007669"/>
    <property type="project" value="TreeGrafter"/>
</dbReference>
<name>A0A1F8DT56_9BACT</name>
<comment type="caution">
    <text evidence="2">The sequence shown here is derived from an EMBL/GenBank/DDBJ whole genome shotgun (WGS) entry which is preliminary data.</text>
</comment>
<dbReference type="Proteomes" id="UP000177029">
    <property type="component" value="Unassembled WGS sequence"/>
</dbReference>
<gene>
    <name evidence="2" type="ORF">A2755_02050</name>
</gene>
<dbReference type="AlphaFoldDB" id="A0A1F8DT56"/>
<dbReference type="Gene3D" id="3.90.1530.30">
    <property type="match status" value="1"/>
</dbReference>
<proteinExistence type="predicted"/>
<dbReference type="EMBL" id="MGIP01000011">
    <property type="protein sequence ID" value="OGM91169.1"/>
    <property type="molecule type" value="Genomic_DNA"/>
</dbReference>
<dbReference type="PANTHER" id="PTHR33375">
    <property type="entry name" value="CHROMOSOME-PARTITIONING PROTEIN PARB-RELATED"/>
    <property type="match status" value="1"/>
</dbReference>
<evidence type="ECO:0000313" key="3">
    <source>
        <dbReference type="Proteomes" id="UP000177029"/>
    </source>
</evidence>
<evidence type="ECO:0000313" key="2">
    <source>
        <dbReference type="EMBL" id="OGM91169.1"/>
    </source>
</evidence>
<protein>
    <recommendedName>
        <fullName evidence="1">ParB/Spo0J HTH domain-containing protein</fullName>
    </recommendedName>
</protein>
<dbReference type="InterPro" id="IPR041468">
    <property type="entry name" value="HTH_ParB/Spo0J"/>
</dbReference>
<reference evidence="2 3" key="1">
    <citation type="journal article" date="2016" name="Nat. Commun.">
        <title>Thousands of microbial genomes shed light on interconnected biogeochemical processes in an aquifer system.</title>
        <authorList>
            <person name="Anantharaman K."/>
            <person name="Brown C.T."/>
            <person name="Hug L.A."/>
            <person name="Sharon I."/>
            <person name="Castelle C.J."/>
            <person name="Probst A.J."/>
            <person name="Thomas B.C."/>
            <person name="Singh A."/>
            <person name="Wilkins M.J."/>
            <person name="Karaoz U."/>
            <person name="Brodie E.L."/>
            <person name="Williams K.H."/>
            <person name="Hubbard S.S."/>
            <person name="Banfield J.F."/>
        </authorList>
    </citation>
    <scope>NUCLEOTIDE SEQUENCE [LARGE SCALE GENOMIC DNA]</scope>
</reference>
<dbReference type="SUPFAM" id="SSF110849">
    <property type="entry name" value="ParB/Sulfiredoxin"/>
    <property type="match status" value="1"/>
</dbReference>
<evidence type="ECO:0000259" key="1">
    <source>
        <dbReference type="Pfam" id="PF17762"/>
    </source>
</evidence>
<dbReference type="GO" id="GO:0005694">
    <property type="term" value="C:chromosome"/>
    <property type="evidence" value="ECO:0007669"/>
    <property type="project" value="TreeGrafter"/>
</dbReference>
<dbReference type="InterPro" id="IPR050336">
    <property type="entry name" value="Chromosome_partition/occlusion"/>
</dbReference>
<sequence>MEAKKRKADERYLNIAHINVLPQMRRTFDGTQELAESIHRNGLIHPVTVAELNDKEARGHLNVINSVQKTHVRFSNLRPRNRKFLILVAGERRIRAHKYLQELYGGYRIIRTTVCPKMSSEDLIALQGSENTNRSVRPEEEAIFYYRFYNYLKKVREKITLMEFGRMVGRSPQVIATSLRFAQLPEYIQECVFDGNLQYGMACELARLQMASVTGRNLEDWFIRSSLHSQNVSTFKNTVSKYLKNYSSDQTSLLDIFDTESHEDLLRSQRRRSIEKNTSDMFYASNAYFLRMLYLFEHRLLGLEDSPFSMKGPLAVFRKQVELFKKLIPHLEKVADMLEAMAAVDKTEALLSRLEKVA</sequence>
<organism evidence="2 3">
    <name type="scientific">Candidatus Wolfebacteria bacterium RIFCSPHIGHO2_01_FULL_48_22</name>
    <dbReference type="NCBI Taxonomy" id="1802555"/>
    <lineage>
        <taxon>Bacteria</taxon>
        <taxon>Candidatus Wolfeibacteriota</taxon>
    </lineage>
</organism>
<dbReference type="Pfam" id="PF17762">
    <property type="entry name" value="HTH_ParB"/>
    <property type="match status" value="1"/>
</dbReference>
<dbReference type="PANTHER" id="PTHR33375:SF1">
    <property type="entry name" value="CHROMOSOME-PARTITIONING PROTEIN PARB-RELATED"/>
    <property type="match status" value="1"/>
</dbReference>
<dbReference type="InterPro" id="IPR036086">
    <property type="entry name" value="ParB/Sulfiredoxin_sf"/>
</dbReference>
<feature type="domain" description="ParB/Spo0J HTH" evidence="1">
    <location>
        <begin position="158"/>
        <end position="210"/>
    </location>
</feature>
<dbReference type="Gene3D" id="1.10.10.2830">
    <property type="match status" value="1"/>
</dbReference>
<accession>A0A1F8DT56</accession>
<dbReference type="STRING" id="1802555.A2755_02050"/>
<dbReference type="SUPFAM" id="SSF109709">
    <property type="entry name" value="KorB DNA-binding domain-like"/>
    <property type="match status" value="1"/>
</dbReference>